<dbReference type="Proteomes" id="UP000502504">
    <property type="component" value="Chromosome"/>
</dbReference>
<protein>
    <submittedName>
        <fullName evidence="2">Uncharacterized protein</fullName>
    </submittedName>
</protein>
<reference evidence="2 3" key="1">
    <citation type="submission" date="2020-03" db="EMBL/GenBank/DDBJ databases">
        <title>Is there a link between lipid content and antibiotic production in Streptomyces?</title>
        <authorList>
            <person name="David M."/>
            <person name="Lejeune C."/>
            <person name="Abreu S."/>
            <person name="Thibessard A."/>
            <person name="Leblond P."/>
            <person name="Chaminade P."/>
            <person name="Virolle M.-J."/>
        </authorList>
    </citation>
    <scope>NUCLEOTIDE SEQUENCE [LARGE SCALE GENOMIC DNA]</scope>
    <source>
        <strain evidence="2 3">DSM 41481</strain>
    </source>
</reference>
<feature type="region of interest" description="Disordered" evidence="1">
    <location>
        <begin position="187"/>
        <end position="218"/>
    </location>
</feature>
<dbReference type="RefSeq" id="WP_078632607.1">
    <property type="nucleotide sequence ID" value="NZ_CM007717.1"/>
</dbReference>
<proteinExistence type="predicted"/>
<sequence length="218" mass="23006">MNEPATPRKAPPVTVAREIDTGRIVARGGDGLAHGILERTFFLREVHVATWHRMSPTVLPADQATVAQLAVARLQAAGYRVEADAECATPTTQDRYVTDGRSIANLAAAIREAARPAEVSDRLEEVTAAHDGILASLDQLLHSLAAVYDGLGGPADRHVAARMRYLAEHRLGPITADLLHTRAELADRTTATSARPGTALPAAAPPAAPAPTASGRTR</sequence>
<organism evidence="2 3">
    <name type="scientific">Streptomyces antibioticus</name>
    <dbReference type="NCBI Taxonomy" id="1890"/>
    <lineage>
        <taxon>Bacteria</taxon>
        <taxon>Bacillati</taxon>
        <taxon>Actinomycetota</taxon>
        <taxon>Actinomycetes</taxon>
        <taxon>Kitasatosporales</taxon>
        <taxon>Streptomycetaceae</taxon>
        <taxon>Streptomyces</taxon>
    </lineage>
</organism>
<evidence type="ECO:0000313" key="2">
    <source>
        <dbReference type="EMBL" id="QIT42995.1"/>
    </source>
</evidence>
<evidence type="ECO:0000256" key="1">
    <source>
        <dbReference type="SAM" id="MobiDB-lite"/>
    </source>
</evidence>
<feature type="compositionally biased region" description="Low complexity" evidence="1">
    <location>
        <begin position="193"/>
        <end position="202"/>
    </location>
</feature>
<evidence type="ECO:0000313" key="3">
    <source>
        <dbReference type="Proteomes" id="UP000502504"/>
    </source>
</evidence>
<dbReference type="AlphaFoldDB" id="A0AAE7CJ14"/>
<accession>A0AAE7CJ14</accession>
<dbReference type="EMBL" id="CP050692">
    <property type="protein sequence ID" value="QIT42995.1"/>
    <property type="molecule type" value="Genomic_DNA"/>
</dbReference>
<gene>
    <name evidence="2" type="ORF">HCX60_05195</name>
</gene>
<name>A0AAE7CJ14_STRAT</name>